<dbReference type="NCBIfam" id="TIGR01888">
    <property type="entry name" value="cas_cmr3"/>
    <property type="match status" value="1"/>
</dbReference>
<comment type="caution">
    <text evidence="1">The sequence shown here is derived from an EMBL/GenBank/DDBJ whole genome shotgun (WGS) entry which is preliminary data.</text>
</comment>
<dbReference type="Gene3D" id="3.30.70.2940">
    <property type="match status" value="1"/>
</dbReference>
<sequence length="388" mass="43014">MQIEIRPVDTLFFRDGRPFSMGDESWANGIFPPAPSVIYGALRAAYFSEKNLLHNNRDELDALTQDFRITALSFIFTPAANERQEQLFPLPLDCVKDKNDDDCRELAVMELKEVAPGLQSSYAENLPLRGSHLLMTDRFSQYEQVADGLFSFSQLKKYLEASMPEPFAGKRVARLTTLEPKIGIGREAETHKAAESKLYRIDARRLATRYDADEAGRLSLCVECEGLDDFPRQGLLKLGAEGKSAVYRVAESTDTLSVPPPGLKGRRFKLYMATPACFRKGWYPEWIENPACLAPAFDGEALKLLAAAVGTPISIGGFDIKRGKPKAMRKAVPPGSVYVLEASEQCDLPALIQRVHGKSISEFGDETKEGFGICYVGSINETAECRNP</sequence>
<dbReference type="Gene3D" id="2.60.40.4350">
    <property type="match status" value="1"/>
</dbReference>
<dbReference type="InterPro" id="IPR019117">
    <property type="entry name" value="CRISPR-assoc_protein_Cmr3"/>
</dbReference>
<name>A0A2G6KJ87_9BACT</name>
<evidence type="ECO:0000313" key="1">
    <source>
        <dbReference type="EMBL" id="PIE35705.1"/>
    </source>
</evidence>
<dbReference type="InterPro" id="IPR010165">
    <property type="entry name" value="CRISPR-Cmr3_IIIB"/>
</dbReference>
<proteinExistence type="predicted"/>
<dbReference type="Pfam" id="PF09700">
    <property type="entry name" value="Cas_Cmr3"/>
    <property type="match status" value="1"/>
</dbReference>
<dbReference type="EMBL" id="PDSK01000035">
    <property type="protein sequence ID" value="PIE35705.1"/>
    <property type="molecule type" value="Genomic_DNA"/>
</dbReference>
<accession>A0A2G6KJ87</accession>
<dbReference type="AlphaFoldDB" id="A0A2G6KJ87"/>
<dbReference type="Proteomes" id="UP000230821">
    <property type="component" value="Unassembled WGS sequence"/>
</dbReference>
<reference evidence="1 2" key="1">
    <citation type="submission" date="2017-10" db="EMBL/GenBank/DDBJ databases">
        <title>Novel microbial diversity and functional potential in the marine mammal oral microbiome.</title>
        <authorList>
            <person name="Dudek N.K."/>
            <person name="Sun C.L."/>
            <person name="Burstein D."/>
            <person name="Kantor R.S."/>
            <person name="Aliaga Goltsman D.S."/>
            <person name="Bik E.M."/>
            <person name="Thomas B.C."/>
            <person name="Banfield J.F."/>
            <person name="Relman D.A."/>
        </authorList>
    </citation>
    <scope>NUCLEOTIDE SEQUENCE [LARGE SCALE GENOMIC DNA]</scope>
    <source>
        <strain evidence="1">DOLJORAL78_47_16</strain>
    </source>
</reference>
<organism evidence="1 2">
    <name type="scientific">candidate division KSB3 bacterium</name>
    <dbReference type="NCBI Taxonomy" id="2044937"/>
    <lineage>
        <taxon>Bacteria</taxon>
        <taxon>candidate division KSB3</taxon>
    </lineage>
</organism>
<gene>
    <name evidence="1" type="primary">cmr3</name>
    <name evidence="1" type="ORF">CSA56_03050</name>
</gene>
<protein>
    <submittedName>
        <fullName evidence="1">Type III-B CRISPR module-associated protein Cmr3</fullName>
    </submittedName>
</protein>
<evidence type="ECO:0000313" key="2">
    <source>
        <dbReference type="Proteomes" id="UP000230821"/>
    </source>
</evidence>